<feature type="region of interest" description="Disordered" evidence="1">
    <location>
        <begin position="322"/>
        <end position="361"/>
    </location>
</feature>
<dbReference type="WBParaSite" id="TASK_0000747601-mRNA-1">
    <property type="protein sequence ID" value="TASK_0000747601-mRNA-1"/>
    <property type="gene ID" value="TASK_0000747601"/>
</dbReference>
<sequence length="588" mass="65916">MQKWLDDQITLVSGAQVKPAPPVPRPVPKSRSSSKHISRDKKKQDKKEGEKKLRGRNRDGESVCKMYAYLCLLLLQGIPIMAGKLTEDEFPKRLDQSCLSRLFIHHSRSNSSDGERYDERLRRPSSVQSASSSIDSAGRLLLGRHVLAQRRDHGNRLYLGVIKTQKKSKRFGVVFCIPYAGHGEEECLEYCMQEVEIDDIFSYTDLYRHAVCEKDDVLVPASLLQPHSGEGPRPEALVDPPYAGQPYVLAVVHKGFEPRSSRGVGSPSRKTASLVVKVAGGERPRLCVIPAGCALWIPEKQARALYNQNCHFYDQKASGKREMSPFHEEHESLCMHGGPNWPSHRTDNGDAESQRSHKSSDLFLRSVDSAESGPFLDVHRRGRSSGVRSRADTESNNLNGFSAMEKRSHSSSRRSGNNNFITKRPIWQYWGRAQIPDLLDPPSHDPYIPMQVFGPTTLVNSQPNNEWPAAHFAVVNRSADLVTTQNDSTRVYEAMRQIQDSSVVANSTDVLTTSSHFSVTQSEPNESEDGDLGNLLHKSLDGNEDGLSDLPLQELYHHRLLKDRREAKTDSANNLGRHRSITKSVRSQ</sequence>
<feature type="compositionally biased region" description="Basic and acidic residues" evidence="1">
    <location>
        <begin position="322"/>
        <end position="333"/>
    </location>
</feature>
<dbReference type="EMBL" id="UYRS01018624">
    <property type="protein sequence ID" value="VDK38448.1"/>
    <property type="molecule type" value="Genomic_DNA"/>
</dbReference>
<evidence type="ECO:0000256" key="1">
    <source>
        <dbReference type="SAM" id="MobiDB-lite"/>
    </source>
</evidence>
<evidence type="ECO:0000313" key="4">
    <source>
        <dbReference type="WBParaSite" id="TASK_0000747601-mRNA-1"/>
    </source>
</evidence>
<dbReference type="Proteomes" id="UP000282613">
    <property type="component" value="Unassembled WGS sequence"/>
</dbReference>
<feature type="compositionally biased region" description="Basic and acidic residues" evidence="1">
    <location>
        <begin position="344"/>
        <end position="360"/>
    </location>
</feature>
<keyword evidence="3" id="KW-1185">Reference proteome</keyword>
<feature type="region of interest" description="Disordered" evidence="1">
    <location>
        <begin position="15"/>
        <end position="57"/>
    </location>
</feature>
<proteinExistence type="predicted"/>
<reference evidence="2 3" key="2">
    <citation type="submission" date="2018-11" db="EMBL/GenBank/DDBJ databases">
        <authorList>
            <consortium name="Pathogen Informatics"/>
        </authorList>
    </citation>
    <scope>NUCLEOTIDE SEQUENCE [LARGE SCALE GENOMIC DNA]</scope>
</reference>
<reference evidence="4" key="1">
    <citation type="submission" date="2016-04" db="UniProtKB">
        <authorList>
            <consortium name="WormBaseParasite"/>
        </authorList>
    </citation>
    <scope>IDENTIFICATION</scope>
</reference>
<feature type="region of interest" description="Disordered" evidence="1">
    <location>
        <begin position="108"/>
        <end position="130"/>
    </location>
</feature>
<feature type="compositionally biased region" description="Basic and acidic residues" evidence="1">
    <location>
        <begin position="113"/>
        <end position="122"/>
    </location>
</feature>
<gene>
    <name evidence="2" type="ORF">TASK_LOCUS7477</name>
</gene>
<feature type="region of interest" description="Disordered" evidence="1">
    <location>
        <begin position="374"/>
        <end position="417"/>
    </location>
</feature>
<dbReference type="AlphaFoldDB" id="A0A158R9M3"/>
<feature type="region of interest" description="Disordered" evidence="1">
    <location>
        <begin position="566"/>
        <end position="588"/>
    </location>
</feature>
<feature type="compositionally biased region" description="Basic and acidic residues" evidence="1">
    <location>
        <begin position="42"/>
        <end position="57"/>
    </location>
</feature>
<evidence type="ECO:0000313" key="2">
    <source>
        <dbReference type="EMBL" id="VDK38448.1"/>
    </source>
</evidence>
<dbReference type="OrthoDB" id="6241467at2759"/>
<feature type="region of interest" description="Disordered" evidence="1">
    <location>
        <begin position="514"/>
        <end position="533"/>
    </location>
</feature>
<protein>
    <submittedName>
        <fullName evidence="4">SH2 domain-containing protein</fullName>
    </submittedName>
</protein>
<feature type="compositionally biased region" description="Basic residues" evidence="1">
    <location>
        <begin position="32"/>
        <end position="41"/>
    </location>
</feature>
<organism evidence="4">
    <name type="scientific">Taenia asiatica</name>
    <name type="common">Asian tapeworm</name>
    <dbReference type="NCBI Taxonomy" id="60517"/>
    <lineage>
        <taxon>Eukaryota</taxon>
        <taxon>Metazoa</taxon>
        <taxon>Spiralia</taxon>
        <taxon>Lophotrochozoa</taxon>
        <taxon>Platyhelminthes</taxon>
        <taxon>Cestoda</taxon>
        <taxon>Eucestoda</taxon>
        <taxon>Cyclophyllidea</taxon>
        <taxon>Taeniidae</taxon>
        <taxon>Taenia</taxon>
    </lineage>
</organism>
<accession>A0A158R9M3</accession>
<name>A0A158R9M3_TAEAS</name>
<feature type="compositionally biased region" description="Polar residues" evidence="1">
    <location>
        <begin position="514"/>
        <end position="524"/>
    </location>
</feature>
<evidence type="ECO:0000313" key="3">
    <source>
        <dbReference type="Proteomes" id="UP000282613"/>
    </source>
</evidence>